<dbReference type="EMBL" id="JBBPBM010000254">
    <property type="protein sequence ID" value="KAK8498641.1"/>
    <property type="molecule type" value="Genomic_DNA"/>
</dbReference>
<protein>
    <submittedName>
        <fullName evidence="1">Uncharacterized protein</fullName>
    </submittedName>
</protein>
<comment type="caution">
    <text evidence="1">The sequence shown here is derived from an EMBL/GenBank/DDBJ whole genome shotgun (WGS) entry which is preliminary data.</text>
</comment>
<evidence type="ECO:0000313" key="1">
    <source>
        <dbReference type="EMBL" id="KAK8498641.1"/>
    </source>
</evidence>
<reference evidence="1 2" key="1">
    <citation type="journal article" date="2024" name="G3 (Bethesda)">
        <title>Genome assembly of Hibiscus sabdariffa L. provides insights into metabolisms of medicinal natural products.</title>
        <authorList>
            <person name="Kim T."/>
        </authorList>
    </citation>
    <scope>NUCLEOTIDE SEQUENCE [LARGE SCALE GENOMIC DNA]</scope>
    <source>
        <strain evidence="1">TK-2024</strain>
        <tissue evidence="1">Old leaves</tissue>
    </source>
</reference>
<gene>
    <name evidence="1" type="ORF">V6N12_046785</name>
</gene>
<proteinExistence type="predicted"/>
<organism evidence="1 2">
    <name type="scientific">Hibiscus sabdariffa</name>
    <name type="common">roselle</name>
    <dbReference type="NCBI Taxonomy" id="183260"/>
    <lineage>
        <taxon>Eukaryota</taxon>
        <taxon>Viridiplantae</taxon>
        <taxon>Streptophyta</taxon>
        <taxon>Embryophyta</taxon>
        <taxon>Tracheophyta</taxon>
        <taxon>Spermatophyta</taxon>
        <taxon>Magnoliopsida</taxon>
        <taxon>eudicotyledons</taxon>
        <taxon>Gunneridae</taxon>
        <taxon>Pentapetalae</taxon>
        <taxon>rosids</taxon>
        <taxon>malvids</taxon>
        <taxon>Malvales</taxon>
        <taxon>Malvaceae</taxon>
        <taxon>Malvoideae</taxon>
        <taxon>Hibiscus</taxon>
    </lineage>
</organism>
<name>A0ABR2AWN2_9ROSI</name>
<accession>A0ABR2AWN2</accession>
<sequence length="112" mass="12116">MGEECTQKIKIFTKLDFQLDLGSEDSPLQSSPIKLPCVGSSRCWERSLLSLLRSTSVGLAPEWAANRLGSVFGSWVDPPVGPVPVCLIEMGGSLVMEVRGMGKSDRSMGEDE</sequence>
<evidence type="ECO:0000313" key="2">
    <source>
        <dbReference type="Proteomes" id="UP001472677"/>
    </source>
</evidence>
<dbReference type="Proteomes" id="UP001472677">
    <property type="component" value="Unassembled WGS sequence"/>
</dbReference>
<keyword evidence="2" id="KW-1185">Reference proteome</keyword>